<evidence type="ECO:0000259" key="2">
    <source>
        <dbReference type="PROSITE" id="PS51084"/>
    </source>
</evidence>
<reference evidence="3" key="1">
    <citation type="submission" date="2016-01" db="EMBL/GenBank/DDBJ databases">
        <title>Reference transcriptome for the parasite Schistocephalus solidus: insights into the molecular evolution of parasitism.</title>
        <authorList>
            <person name="Hebert F.O."/>
            <person name="Grambauer S."/>
            <person name="Barber I."/>
            <person name="Landry C.R."/>
            <person name="Aubin-Horth N."/>
        </authorList>
    </citation>
    <scope>NUCLEOTIDE SEQUENCE</scope>
</reference>
<sequence length="145" mass="16186">MSSEVEKAQTAVPAGGDTIFGKIARKEIPAKIVYEDDQCLAFDDISPQAPVHFLVIPKKPIEMLSTAKNEDKSVVNTFDSILPSFLGICSSLQRMLRTKKDLRMATEWSLTMEKKAASLYIICTCTLWVVDSWVGRQVDAPLCRF</sequence>
<dbReference type="GO" id="GO:0003824">
    <property type="term" value="F:catalytic activity"/>
    <property type="evidence" value="ECO:0007669"/>
    <property type="project" value="InterPro"/>
</dbReference>
<comment type="caution">
    <text evidence="1">Lacks conserved residue(s) required for the propagation of feature annotation.</text>
</comment>
<dbReference type="InterPro" id="IPR011146">
    <property type="entry name" value="HIT-like"/>
</dbReference>
<evidence type="ECO:0000313" key="4">
    <source>
        <dbReference type="EMBL" id="VDM05311.1"/>
    </source>
</evidence>
<dbReference type="SUPFAM" id="SSF54197">
    <property type="entry name" value="HIT-like"/>
    <property type="match status" value="1"/>
</dbReference>
<feature type="domain" description="HIT" evidence="2">
    <location>
        <begin position="19"/>
        <end position="64"/>
    </location>
</feature>
<evidence type="ECO:0000313" key="5">
    <source>
        <dbReference type="Proteomes" id="UP000275846"/>
    </source>
</evidence>
<accession>A0A0X3NJY8</accession>
<evidence type="ECO:0000313" key="3">
    <source>
        <dbReference type="EMBL" id="JAP39590.1"/>
    </source>
</evidence>
<dbReference type="EMBL" id="GEEE01023635">
    <property type="protein sequence ID" value="JAP39590.1"/>
    <property type="molecule type" value="Transcribed_RNA"/>
</dbReference>
<organism evidence="3">
    <name type="scientific">Schistocephalus solidus</name>
    <name type="common">Tapeworm</name>
    <dbReference type="NCBI Taxonomy" id="70667"/>
    <lineage>
        <taxon>Eukaryota</taxon>
        <taxon>Metazoa</taxon>
        <taxon>Spiralia</taxon>
        <taxon>Lophotrochozoa</taxon>
        <taxon>Platyhelminthes</taxon>
        <taxon>Cestoda</taxon>
        <taxon>Eucestoda</taxon>
        <taxon>Diphyllobothriidea</taxon>
        <taxon>Diphyllobothriidae</taxon>
        <taxon>Schistocephalus</taxon>
    </lineage>
</organism>
<dbReference type="PANTHER" id="PTHR23089">
    <property type="entry name" value="HISTIDINE TRIAD HIT PROTEIN"/>
    <property type="match status" value="1"/>
</dbReference>
<dbReference type="EMBL" id="UYSU01045722">
    <property type="protein sequence ID" value="VDM05311.1"/>
    <property type="molecule type" value="Genomic_DNA"/>
</dbReference>
<keyword evidence="5" id="KW-1185">Reference proteome</keyword>
<dbReference type="STRING" id="70667.A0A0X3NJY8"/>
<dbReference type="WBParaSite" id="SSLN_0001964501-mRNA-1">
    <property type="protein sequence ID" value="SSLN_0001964501-mRNA-1"/>
    <property type="gene ID" value="SSLN_0001964501"/>
</dbReference>
<proteinExistence type="predicted"/>
<dbReference type="Proteomes" id="UP000275846">
    <property type="component" value="Unassembled WGS sequence"/>
</dbReference>
<dbReference type="Gene3D" id="3.30.428.10">
    <property type="entry name" value="HIT-like"/>
    <property type="match status" value="1"/>
</dbReference>
<dbReference type="InterPro" id="IPR001310">
    <property type="entry name" value="Histidine_triad_HIT"/>
</dbReference>
<dbReference type="AlphaFoldDB" id="A0A0X3NJY8"/>
<protein>
    <submittedName>
        <fullName evidence="3 6">Histidine triad nucleotide-binding protein 1</fullName>
    </submittedName>
</protein>
<reference evidence="6" key="2">
    <citation type="submission" date="2016-06" db="UniProtKB">
        <authorList>
            <consortium name="WormBaseParasite"/>
        </authorList>
    </citation>
    <scope>IDENTIFICATION</scope>
</reference>
<reference evidence="4 5" key="3">
    <citation type="submission" date="2018-11" db="EMBL/GenBank/DDBJ databases">
        <authorList>
            <consortium name="Pathogen Informatics"/>
        </authorList>
    </citation>
    <scope>NUCLEOTIDE SEQUENCE [LARGE SCALE GENOMIC DNA]</scope>
    <source>
        <strain evidence="4 5">NST_G2</strain>
    </source>
</reference>
<dbReference type="OrthoDB" id="672793at2759"/>
<dbReference type="InterPro" id="IPR036265">
    <property type="entry name" value="HIT-like_sf"/>
</dbReference>
<evidence type="ECO:0000313" key="6">
    <source>
        <dbReference type="WBParaSite" id="SSLN_0001964501-mRNA-1"/>
    </source>
</evidence>
<dbReference type="PRINTS" id="PR00332">
    <property type="entry name" value="HISTRIAD"/>
</dbReference>
<gene>
    <name evidence="3" type="primary">HINT1</name>
    <name evidence="4" type="ORF">SSLN_LOCUS18925</name>
    <name evidence="3" type="ORF">TR129729</name>
</gene>
<evidence type="ECO:0000256" key="1">
    <source>
        <dbReference type="PROSITE-ProRule" id="PRU00464"/>
    </source>
</evidence>
<dbReference type="Pfam" id="PF01230">
    <property type="entry name" value="HIT"/>
    <property type="match status" value="1"/>
</dbReference>
<dbReference type="PROSITE" id="PS51084">
    <property type="entry name" value="HIT_2"/>
    <property type="match status" value="1"/>
</dbReference>
<name>A0A0X3NJY8_SCHSO</name>